<evidence type="ECO:0000259" key="4">
    <source>
        <dbReference type="Pfam" id="PF00905"/>
    </source>
</evidence>
<gene>
    <name evidence="6" type="ORF">ET996_09150</name>
</gene>
<feature type="domain" description="Penicillin-binding protein transpeptidase" evidence="4">
    <location>
        <begin position="292"/>
        <end position="604"/>
    </location>
</feature>
<dbReference type="Proteomes" id="UP000291933">
    <property type="component" value="Unassembled WGS sequence"/>
</dbReference>
<comment type="caution">
    <text evidence="6">The sequence shown here is derived from an EMBL/GenBank/DDBJ whole genome shotgun (WGS) entry which is preliminary data.</text>
</comment>
<dbReference type="InterPro" id="IPR005311">
    <property type="entry name" value="PBP_dimer"/>
</dbReference>
<keyword evidence="3" id="KW-0472">Membrane</keyword>
<dbReference type="Gene3D" id="3.40.710.10">
    <property type="entry name" value="DD-peptidase/beta-lactamase superfamily"/>
    <property type="match status" value="1"/>
</dbReference>
<dbReference type="Gene3D" id="3.90.1310.10">
    <property type="entry name" value="Penicillin-binding protein 2a (Domain 2)"/>
    <property type="match status" value="1"/>
</dbReference>
<dbReference type="PANTHER" id="PTHR30627:SF1">
    <property type="entry name" value="PEPTIDOGLYCAN D,D-TRANSPEPTIDASE FTSI"/>
    <property type="match status" value="1"/>
</dbReference>
<accession>A0A4Q9KJV6</accession>
<dbReference type="Pfam" id="PF03717">
    <property type="entry name" value="PBP_dimer"/>
    <property type="match status" value="1"/>
</dbReference>
<feature type="domain" description="Penicillin-binding protein dimerisation" evidence="5">
    <location>
        <begin position="69"/>
        <end position="248"/>
    </location>
</feature>
<evidence type="ECO:0000256" key="2">
    <source>
        <dbReference type="ARBA" id="ARBA00007171"/>
    </source>
</evidence>
<dbReference type="InterPro" id="IPR036138">
    <property type="entry name" value="PBP_dimer_sf"/>
</dbReference>
<evidence type="ECO:0000256" key="3">
    <source>
        <dbReference type="ARBA" id="ARBA00023136"/>
    </source>
</evidence>
<protein>
    <submittedName>
        <fullName evidence="6">Penicillin-binding protein 2</fullName>
    </submittedName>
</protein>
<reference evidence="6 7" key="1">
    <citation type="submission" date="2019-01" db="EMBL/GenBank/DDBJ databases">
        <title>Lactibacter flavus gen. nov., sp. nov., a novel bacterium of the family Propionibacteriaceae isolated from raw milk and dairy products.</title>
        <authorList>
            <person name="Huptas C."/>
            <person name="Wenning M."/>
            <person name="Breitenwieser F."/>
            <person name="Doll E."/>
            <person name="Von Neubeck M."/>
            <person name="Busse H.-J."/>
            <person name="Scherer S."/>
        </authorList>
    </citation>
    <scope>NUCLEOTIDE SEQUENCE [LARGE SCALE GENOMIC DNA]</scope>
    <source>
        <strain evidence="6 7">DSM 22130</strain>
    </source>
</reference>
<dbReference type="GO" id="GO:0008658">
    <property type="term" value="F:penicillin binding"/>
    <property type="evidence" value="ECO:0007669"/>
    <property type="project" value="InterPro"/>
</dbReference>
<keyword evidence="7" id="KW-1185">Reference proteome</keyword>
<dbReference type="SUPFAM" id="SSF56601">
    <property type="entry name" value="beta-lactamase/transpeptidase-like"/>
    <property type="match status" value="1"/>
</dbReference>
<dbReference type="PANTHER" id="PTHR30627">
    <property type="entry name" value="PEPTIDOGLYCAN D,D-TRANSPEPTIDASE"/>
    <property type="match status" value="1"/>
</dbReference>
<dbReference type="SUPFAM" id="SSF56519">
    <property type="entry name" value="Penicillin binding protein dimerisation domain"/>
    <property type="match status" value="1"/>
</dbReference>
<dbReference type="OrthoDB" id="9789078at2"/>
<dbReference type="InterPro" id="IPR012338">
    <property type="entry name" value="Beta-lactam/transpept-like"/>
</dbReference>
<evidence type="ECO:0000256" key="1">
    <source>
        <dbReference type="ARBA" id="ARBA00004370"/>
    </source>
</evidence>
<evidence type="ECO:0000313" key="7">
    <source>
        <dbReference type="Proteomes" id="UP000291933"/>
    </source>
</evidence>
<dbReference type="InterPro" id="IPR001460">
    <property type="entry name" value="PCN-bd_Tpept"/>
</dbReference>
<dbReference type="Pfam" id="PF00905">
    <property type="entry name" value="Transpeptidase"/>
    <property type="match status" value="1"/>
</dbReference>
<dbReference type="GO" id="GO:0071555">
    <property type="term" value="P:cell wall organization"/>
    <property type="evidence" value="ECO:0007669"/>
    <property type="project" value="TreeGrafter"/>
</dbReference>
<dbReference type="Gene3D" id="3.30.450.330">
    <property type="match status" value="1"/>
</dbReference>
<organism evidence="6 7">
    <name type="scientific">Propioniciclava tarda</name>
    <dbReference type="NCBI Taxonomy" id="433330"/>
    <lineage>
        <taxon>Bacteria</taxon>
        <taxon>Bacillati</taxon>
        <taxon>Actinomycetota</taxon>
        <taxon>Actinomycetes</taxon>
        <taxon>Propionibacteriales</taxon>
        <taxon>Propionibacteriaceae</taxon>
        <taxon>Propioniciclava</taxon>
    </lineage>
</organism>
<dbReference type="RefSeq" id="WP_131172257.1">
    <property type="nucleotide sequence ID" value="NZ_FXTL01000010.1"/>
</dbReference>
<dbReference type="AlphaFoldDB" id="A0A4Q9KJV6"/>
<proteinExistence type="inferred from homology"/>
<dbReference type="InterPro" id="IPR050515">
    <property type="entry name" value="Beta-lactam/transpept"/>
</dbReference>
<comment type="subcellular location">
    <subcellularLocation>
        <location evidence="1">Membrane</location>
    </subcellularLocation>
</comment>
<dbReference type="EMBL" id="SDMR01000010">
    <property type="protein sequence ID" value="TBT94752.1"/>
    <property type="molecule type" value="Genomic_DNA"/>
</dbReference>
<evidence type="ECO:0000259" key="5">
    <source>
        <dbReference type="Pfam" id="PF03717"/>
    </source>
</evidence>
<name>A0A4Q9KJV6_PROTD</name>
<evidence type="ECO:0000313" key="6">
    <source>
        <dbReference type="EMBL" id="TBT94752.1"/>
    </source>
</evidence>
<sequence>MSERRQPSGVRVRGRAPLASTAGRIRILLLALAVFFSVAGARAVQFQVIDASDRAKEAAQAMKVTRELQPLRGSLLDRDGKILAFTEATVDLVVHPNIIAGKGTDVTKASDADKADGVKIVAAFVPVIARCTGLPADQVKAKLTEKAADGSLKPYVKLMTQVGIEVYNCIQADPVTDARRNGIGSSLNWVVTKEPNPRRIYPMNTVASNVLGYVSDGKGGAGLELGLDATLTGTAGQEIYASSRNGKIPLADSTITPATNGASVTTTIDSGMCWQAQQLIDKQRADMSLEWGFTVVMEVKTGKILCLADTPSFNGNDVAAVAKSNPAALSNPAITAPFEPGSTMKMLTLATVLDAGGATPDSITHVASYADGIKSGNNTIRDSEQHGEVDYTTRGILVNSSNQGVIQLARSTFSSKGAAGKQAYIDYMTAFGLGQKSGIGLPGENPGVFPVDKILKDSYTMDSVAFGTSLSVNAVEMAAAVNAVANDGVYVAPSIIASTTGPDGVAKTVPAPVTRRVIKSTTSKDMLGMMENRVLVSYPVIGIPGVRTAAKTGTARMNNDLVMSIMGVAPAEDPQVLVYTVFFQKDSHAGAGIKVAGPVYHDIMSLAIQRYGIMPSANADQYCMLQPLQAGESPKKKC</sequence>
<dbReference type="GO" id="GO:0005886">
    <property type="term" value="C:plasma membrane"/>
    <property type="evidence" value="ECO:0007669"/>
    <property type="project" value="TreeGrafter"/>
</dbReference>
<comment type="similarity">
    <text evidence="2">Belongs to the transpeptidase family.</text>
</comment>